<accession>A0A5C6C5N8</accession>
<evidence type="ECO:0000313" key="4">
    <source>
        <dbReference type="Proteomes" id="UP000319908"/>
    </source>
</evidence>
<evidence type="ECO:0000313" key="3">
    <source>
        <dbReference type="EMBL" id="TWU19317.1"/>
    </source>
</evidence>
<dbReference type="AlphaFoldDB" id="A0A5C6C5N8"/>
<feature type="signal peptide" evidence="1">
    <location>
        <begin position="1"/>
        <end position="25"/>
    </location>
</feature>
<dbReference type="Proteomes" id="UP000319908">
    <property type="component" value="Unassembled WGS sequence"/>
</dbReference>
<gene>
    <name evidence="3" type="ORF">Poly21_14890</name>
</gene>
<evidence type="ECO:0000256" key="1">
    <source>
        <dbReference type="SAM" id="SignalP"/>
    </source>
</evidence>
<dbReference type="RefSeq" id="WP_146406164.1">
    <property type="nucleotide sequence ID" value="NZ_SJPU01000001.1"/>
</dbReference>
<dbReference type="GO" id="GO:0016787">
    <property type="term" value="F:hydrolase activity"/>
    <property type="evidence" value="ECO:0007669"/>
    <property type="project" value="InterPro"/>
</dbReference>
<feature type="domain" description="3-keto-alpha-glucoside-1,2-lyase/3-keto-2-hydroxy-glucal hydratase" evidence="2">
    <location>
        <begin position="37"/>
        <end position="227"/>
    </location>
</feature>
<dbReference type="EMBL" id="SJPU01000001">
    <property type="protein sequence ID" value="TWU19317.1"/>
    <property type="molecule type" value="Genomic_DNA"/>
</dbReference>
<proteinExistence type="predicted"/>
<keyword evidence="1" id="KW-0732">Signal</keyword>
<feature type="chain" id="PRO_5023097026" description="3-keto-alpha-glucoside-1,2-lyase/3-keto-2-hydroxy-glucal hydratase domain-containing protein" evidence="1">
    <location>
        <begin position="26"/>
        <end position="240"/>
    </location>
</feature>
<organism evidence="3 4">
    <name type="scientific">Allorhodopirellula heiligendammensis</name>
    <dbReference type="NCBI Taxonomy" id="2714739"/>
    <lineage>
        <taxon>Bacteria</taxon>
        <taxon>Pseudomonadati</taxon>
        <taxon>Planctomycetota</taxon>
        <taxon>Planctomycetia</taxon>
        <taxon>Pirellulales</taxon>
        <taxon>Pirellulaceae</taxon>
        <taxon>Allorhodopirellula</taxon>
    </lineage>
</organism>
<dbReference type="Pfam" id="PF06439">
    <property type="entry name" value="3keto-disac_hyd"/>
    <property type="match status" value="1"/>
</dbReference>
<dbReference type="OrthoDB" id="9814708at2"/>
<reference evidence="3 4" key="1">
    <citation type="journal article" date="2020" name="Antonie Van Leeuwenhoek">
        <title>Rhodopirellula heiligendammensis sp. nov., Rhodopirellula pilleata sp. nov., and Rhodopirellula solitaria sp. nov. isolated from natural or artificial marine surfaces in Northern Germany and California, USA, and emended description of the genus Rhodopirellula.</title>
        <authorList>
            <person name="Kallscheuer N."/>
            <person name="Wiegand S."/>
            <person name="Jogler M."/>
            <person name="Boedeker C."/>
            <person name="Peeters S.H."/>
            <person name="Rast P."/>
            <person name="Heuer A."/>
            <person name="Jetten M.S.M."/>
            <person name="Rohde M."/>
            <person name="Jogler C."/>
        </authorList>
    </citation>
    <scope>NUCLEOTIDE SEQUENCE [LARGE SCALE GENOMIC DNA]</scope>
    <source>
        <strain evidence="3 4">Poly21</strain>
    </source>
</reference>
<comment type="caution">
    <text evidence="3">The sequence shown here is derived from an EMBL/GenBank/DDBJ whole genome shotgun (WGS) entry which is preliminary data.</text>
</comment>
<dbReference type="Gene3D" id="2.60.120.560">
    <property type="entry name" value="Exo-inulinase, domain 1"/>
    <property type="match status" value="1"/>
</dbReference>
<sequence>MKRPWTIFTLLLFVMPPLLPLTANGDEPDTATASESEWETLFDGESTAAWRNYKQDDLGSGWQVVDGALVKTAKRAGDIITREKFNAFELELEFKISPGGNSGVMYHVVETDGPPWHTGPEIQIQDNVAGHDPQKCGWLYQFYSSDKDATKPAGQWNKLRVVISPEGCQHVVNGVEYFTYKIGSDDWNQKLAESKFGKLPGFGAAGSGHICLQDHGDEVAYRNIRVRRLDKSFPTETSSK</sequence>
<dbReference type="InterPro" id="IPR010496">
    <property type="entry name" value="AL/BT2_dom"/>
</dbReference>
<protein>
    <recommendedName>
        <fullName evidence="2">3-keto-alpha-glucoside-1,2-lyase/3-keto-2-hydroxy-glucal hydratase domain-containing protein</fullName>
    </recommendedName>
</protein>
<evidence type="ECO:0000259" key="2">
    <source>
        <dbReference type="Pfam" id="PF06439"/>
    </source>
</evidence>
<name>A0A5C6C5N8_9BACT</name>
<keyword evidence="4" id="KW-1185">Reference proteome</keyword>